<sequence>MTKHLYSPNDAVLDMSKHRQEALIERPEGGRRRRMTVMATKNDYDRLADDLAAIGRPIVGFEATGNYHRTLAHRLLMAGFQLRLISSVAFAPTREALHNGWDKNDLKDAQVILHMLRIGATQVYVDPLAAGINDLQELSKTHEVKAKTQTWHRILNHICHSIFRRSPASQATAGQIGSWG</sequence>
<dbReference type="GO" id="GO:0003677">
    <property type="term" value="F:DNA binding"/>
    <property type="evidence" value="ECO:0007669"/>
    <property type="project" value="InterPro"/>
</dbReference>
<dbReference type="GO" id="GO:0006313">
    <property type="term" value="P:DNA transposition"/>
    <property type="evidence" value="ECO:0007669"/>
    <property type="project" value="InterPro"/>
</dbReference>
<dbReference type="InterPro" id="IPR047650">
    <property type="entry name" value="Transpos_IS110"/>
</dbReference>
<feature type="domain" description="Transposase IS110-like N-terminal" evidence="1">
    <location>
        <begin position="13"/>
        <end position="148"/>
    </location>
</feature>
<geneLocation type="plasmid" evidence="3">
    <name>prgalie4872d</name>
</geneLocation>
<proteinExistence type="predicted"/>
<gene>
    <name evidence="2" type="ORF">IE4872_PD01698</name>
</gene>
<name>A0A1L5NWI7_9HYPH</name>
<dbReference type="EMBL" id="CP017105">
    <property type="protein sequence ID" value="APO72219.1"/>
    <property type="molecule type" value="Genomic_DNA"/>
</dbReference>
<dbReference type="PANTHER" id="PTHR33055:SF17">
    <property type="entry name" value="THIRD ORF IN TRANSPOSON ISC1491"/>
    <property type="match status" value="1"/>
</dbReference>
<keyword evidence="2" id="KW-0614">Plasmid</keyword>
<evidence type="ECO:0000313" key="3">
    <source>
        <dbReference type="Proteomes" id="UP000184749"/>
    </source>
</evidence>
<organism evidence="2 3">
    <name type="scientific">Rhizobium gallicum</name>
    <dbReference type="NCBI Taxonomy" id="56730"/>
    <lineage>
        <taxon>Bacteria</taxon>
        <taxon>Pseudomonadati</taxon>
        <taxon>Pseudomonadota</taxon>
        <taxon>Alphaproteobacteria</taxon>
        <taxon>Hyphomicrobiales</taxon>
        <taxon>Rhizobiaceae</taxon>
        <taxon>Rhizobium/Agrobacterium group</taxon>
        <taxon>Rhizobium</taxon>
    </lineage>
</organism>
<dbReference type="Proteomes" id="UP000184749">
    <property type="component" value="Plasmid pRgalIE4872d"/>
</dbReference>
<dbReference type="PANTHER" id="PTHR33055">
    <property type="entry name" value="TRANSPOSASE FOR INSERTION SEQUENCE ELEMENT IS1111A"/>
    <property type="match status" value="1"/>
</dbReference>
<dbReference type="InterPro" id="IPR002525">
    <property type="entry name" value="Transp_IS110-like_N"/>
</dbReference>
<dbReference type="Pfam" id="PF01548">
    <property type="entry name" value="DEDD_Tnp_IS110"/>
    <property type="match status" value="1"/>
</dbReference>
<accession>A0A1L5NWI7</accession>
<evidence type="ECO:0000313" key="2">
    <source>
        <dbReference type="EMBL" id="APO72219.1"/>
    </source>
</evidence>
<evidence type="ECO:0000259" key="1">
    <source>
        <dbReference type="Pfam" id="PF01548"/>
    </source>
</evidence>
<dbReference type="GO" id="GO:0004803">
    <property type="term" value="F:transposase activity"/>
    <property type="evidence" value="ECO:0007669"/>
    <property type="project" value="InterPro"/>
</dbReference>
<reference evidence="2 3" key="1">
    <citation type="submission" date="2016-09" db="EMBL/GenBank/DDBJ databases">
        <title>The complete genome sequences of Rhizobium gallicum, symbiovars gallicum and phaseoli, symbionts associated to common bean (Phaseolus vulgaris).</title>
        <authorList>
            <person name="Bustos P."/>
            <person name="Santamaria R.I."/>
            <person name="Perez-Carrascal O.M."/>
            <person name="Juarez S."/>
            <person name="Lozano L."/>
            <person name="Martinez-Flores I."/>
            <person name="Martinez-Romero E."/>
            <person name="Cevallos M."/>
            <person name="Romero D."/>
            <person name="Davila G."/>
            <person name="Gonzalez V."/>
        </authorList>
    </citation>
    <scope>NUCLEOTIDE SEQUENCE [LARGE SCALE GENOMIC DNA]</scope>
    <source>
        <strain evidence="2 3">IE4872</strain>
        <plasmid evidence="3">prgalie4872d</plasmid>
    </source>
</reference>
<dbReference type="AlphaFoldDB" id="A0A1L5NWI7"/>
<protein>
    <submittedName>
        <fullName evidence="2">IS110 family insertion sequence transposase domain-containing protein</fullName>
    </submittedName>
</protein>